<dbReference type="Gene3D" id="1.20.1250.20">
    <property type="entry name" value="MFS general substrate transporter like domains"/>
    <property type="match status" value="2"/>
</dbReference>
<feature type="domain" description="Major facilitator superfamily (MFS) profile" evidence="6">
    <location>
        <begin position="284"/>
        <end position="770"/>
    </location>
</feature>
<reference evidence="7" key="2">
    <citation type="submission" date="2021-08" db="EMBL/GenBank/DDBJ databases">
        <authorList>
            <person name="Gostincar C."/>
            <person name="Sun X."/>
            <person name="Song Z."/>
            <person name="Gunde-Cimerman N."/>
        </authorList>
    </citation>
    <scope>NUCLEOTIDE SEQUENCE</scope>
    <source>
        <strain evidence="7">EXF-9911</strain>
    </source>
</reference>
<name>A0A9P8E939_AURME</name>
<organism evidence="7 8">
    <name type="scientific">Aureobasidium melanogenum</name>
    <name type="common">Aureobasidium pullulans var. melanogenum</name>
    <dbReference type="NCBI Taxonomy" id="46634"/>
    <lineage>
        <taxon>Eukaryota</taxon>
        <taxon>Fungi</taxon>
        <taxon>Dikarya</taxon>
        <taxon>Ascomycota</taxon>
        <taxon>Pezizomycotina</taxon>
        <taxon>Dothideomycetes</taxon>
        <taxon>Dothideomycetidae</taxon>
        <taxon>Dothideales</taxon>
        <taxon>Saccotheciaceae</taxon>
        <taxon>Aureobasidium</taxon>
    </lineage>
</organism>
<dbReference type="InterPro" id="IPR020846">
    <property type="entry name" value="MFS_dom"/>
</dbReference>
<keyword evidence="2 5" id="KW-0812">Transmembrane</keyword>
<comment type="subcellular location">
    <subcellularLocation>
        <location evidence="1">Membrane</location>
        <topology evidence="1">Multi-pass membrane protein</topology>
    </subcellularLocation>
</comment>
<sequence length="785" mass="84828">MTLYHAYAPNPTNPQNVNKFTVNLWHDRTNADFEIVCGAYRLKVHKLLLRNYSDALARVADNESFKEGKSGQLILHPNPYQKKNYNPNEGDDPEMVREMIHFFYHLEFSDINKIKTTPKACDLFFLARMWTIADKYFVEELKKYVMTLFEGIANAFRESSTTHDCMNDNFEATLRYVYANPDDELFEIQGLQLVMAKVLADMNARKCFATDALYVDVDGQLKHTNGKFRNWIRDIPDATTKAADERAPLLGPQPSTVDAGNEYLPESEVEDDSGRISVVRAAICVVALGSLIFLQATNISLLTTTQSTIAADLDAFEKTSWFTSAYLIAVSSTSPLTGKLSQLFSPRNCISGSAIILGLGALFTSFAQTFASFIIGRIITGIGAAGVFTVSIIVVLELSGPTKRGAVIGLLNSGFTVGVAVGATVAGALVNRVGWRALFWMQTPLAIVAGTALYLAIPTQFSAARGNSKESSWKKLGALDYLGALTLTVGIVLLLAALSNPRRIPVLPIVFSVIALATFVLNELYLASDPIIPVTLLKSRGMAFTCLGTVGFMMARWSVLFFTPTYTLAVRGWAPAAAGSILIATNGGFALGGILVGVFHIRRSGSFYIACVTVYLLFPVTLVGIAMLSTAAASSALYILLLFLNGLTVGAAMNYTLAHLLHLTPASTHYIATSLIATFRGFAGSFGSAIGGGLFTRLLRKSLEDKFDDGDADLIRRLLGSPAMVSMLKGAKKAKAVAGYEDALRGLFLAAAGLGLIMVLVQAATGWKGVEDEPKSQDGEEEVTQ</sequence>
<accession>A0A9P8E939</accession>
<feature type="transmembrane region" description="Helical" evidence="5">
    <location>
        <begin position="437"/>
        <end position="457"/>
    </location>
</feature>
<dbReference type="OrthoDB" id="4160219at2759"/>
<evidence type="ECO:0000313" key="7">
    <source>
        <dbReference type="EMBL" id="KAG9683468.1"/>
    </source>
</evidence>
<protein>
    <submittedName>
        <fullName evidence="7">Major facilitator superfamily transporter</fullName>
    </submittedName>
</protein>
<feature type="transmembrane region" description="Helical" evidence="5">
    <location>
        <begin position="478"/>
        <end position="498"/>
    </location>
</feature>
<proteinExistence type="predicted"/>
<dbReference type="InterPro" id="IPR036259">
    <property type="entry name" value="MFS_trans_sf"/>
</dbReference>
<dbReference type="PROSITE" id="PS50850">
    <property type="entry name" value="MFS"/>
    <property type="match status" value="1"/>
</dbReference>
<dbReference type="SUPFAM" id="SSF103473">
    <property type="entry name" value="MFS general substrate transporter"/>
    <property type="match status" value="1"/>
</dbReference>
<dbReference type="Gene3D" id="3.30.710.10">
    <property type="entry name" value="Potassium Channel Kv1.1, Chain A"/>
    <property type="match status" value="1"/>
</dbReference>
<keyword evidence="3 5" id="KW-1133">Transmembrane helix</keyword>
<dbReference type="CDD" id="cd18186">
    <property type="entry name" value="BTB_POZ_ZBTB_KLHL-like"/>
    <property type="match status" value="1"/>
</dbReference>
<dbReference type="PANTHER" id="PTHR23501">
    <property type="entry name" value="MAJOR FACILITATOR SUPERFAMILY"/>
    <property type="match status" value="1"/>
</dbReference>
<dbReference type="InterPro" id="IPR011701">
    <property type="entry name" value="MFS"/>
</dbReference>
<comment type="caution">
    <text evidence="7">The sequence shown here is derived from an EMBL/GenBank/DDBJ whole genome shotgun (WGS) entry which is preliminary data.</text>
</comment>
<feature type="transmembrane region" description="Helical" evidence="5">
    <location>
        <begin position="670"/>
        <end position="694"/>
    </location>
</feature>
<evidence type="ECO:0000256" key="5">
    <source>
        <dbReference type="SAM" id="Phobius"/>
    </source>
</evidence>
<reference evidence="7" key="1">
    <citation type="journal article" date="2021" name="J Fungi (Basel)">
        <title>Virulence traits and population genomics of the black yeast Aureobasidium melanogenum.</title>
        <authorList>
            <person name="Cernosa A."/>
            <person name="Sun X."/>
            <person name="Gostincar C."/>
            <person name="Fang C."/>
            <person name="Gunde-Cimerman N."/>
            <person name="Song Z."/>
        </authorList>
    </citation>
    <scope>NUCLEOTIDE SEQUENCE</scope>
    <source>
        <strain evidence="7">EXF-9911</strain>
    </source>
</reference>
<feature type="transmembrane region" description="Helical" evidence="5">
    <location>
        <begin position="743"/>
        <end position="764"/>
    </location>
</feature>
<dbReference type="GO" id="GO:0000329">
    <property type="term" value="C:fungal-type vacuole membrane"/>
    <property type="evidence" value="ECO:0007669"/>
    <property type="project" value="TreeGrafter"/>
</dbReference>
<dbReference type="PANTHER" id="PTHR23501:SF6">
    <property type="entry name" value="MULTIDRUG TRANSPORTER, PUTATIVE (AFU_ORTHOLOGUE AFUA_3G14560)-RELATED"/>
    <property type="match status" value="1"/>
</dbReference>
<feature type="transmembrane region" description="Helical" evidence="5">
    <location>
        <begin position="504"/>
        <end position="521"/>
    </location>
</feature>
<dbReference type="Pfam" id="PF07690">
    <property type="entry name" value="MFS_1"/>
    <property type="match status" value="1"/>
</dbReference>
<dbReference type="GO" id="GO:0015174">
    <property type="term" value="F:basic amino acid transmembrane transporter activity"/>
    <property type="evidence" value="ECO:0007669"/>
    <property type="project" value="TreeGrafter"/>
</dbReference>
<evidence type="ECO:0000256" key="2">
    <source>
        <dbReference type="ARBA" id="ARBA00022692"/>
    </source>
</evidence>
<dbReference type="AlphaFoldDB" id="A0A9P8E939"/>
<feature type="transmembrane region" description="Helical" evidence="5">
    <location>
        <begin position="349"/>
        <end position="368"/>
    </location>
</feature>
<evidence type="ECO:0000259" key="6">
    <source>
        <dbReference type="PROSITE" id="PS50850"/>
    </source>
</evidence>
<feature type="transmembrane region" description="Helical" evidence="5">
    <location>
        <begin position="635"/>
        <end position="658"/>
    </location>
</feature>
<feature type="non-terminal residue" evidence="7">
    <location>
        <position position="1"/>
    </location>
</feature>
<evidence type="ECO:0000256" key="1">
    <source>
        <dbReference type="ARBA" id="ARBA00004141"/>
    </source>
</evidence>
<keyword evidence="4 5" id="KW-0472">Membrane</keyword>
<dbReference type="InterPro" id="IPR011333">
    <property type="entry name" value="SKP1/BTB/POZ_sf"/>
</dbReference>
<feature type="transmembrane region" description="Helical" evidence="5">
    <location>
        <begin position="574"/>
        <end position="599"/>
    </location>
</feature>
<dbReference type="Proteomes" id="UP000779574">
    <property type="component" value="Unassembled WGS sequence"/>
</dbReference>
<dbReference type="EMBL" id="JAHFXF010000711">
    <property type="protein sequence ID" value="KAG9683468.1"/>
    <property type="molecule type" value="Genomic_DNA"/>
</dbReference>
<evidence type="ECO:0000256" key="4">
    <source>
        <dbReference type="ARBA" id="ARBA00023136"/>
    </source>
</evidence>
<feature type="transmembrane region" description="Helical" evidence="5">
    <location>
        <begin position="542"/>
        <end position="562"/>
    </location>
</feature>
<feature type="transmembrane region" description="Helical" evidence="5">
    <location>
        <begin position="374"/>
        <end position="396"/>
    </location>
</feature>
<evidence type="ECO:0000313" key="8">
    <source>
        <dbReference type="Proteomes" id="UP000779574"/>
    </source>
</evidence>
<evidence type="ECO:0000256" key="3">
    <source>
        <dbReference type="ARBA" id="ARBA00022989"/>
    </source>
</evidence>
<feature type="transmembrane region" description="Helical" evidence="5">
    <location>
        <begin position="408"/>
        <end position="431"/>
    </location>
</feature>
<feature type="transmembrane region" description="Helical" evidence="5">
    <location>
        <begin position="606"/>
        <end position="629"/>
    </location>
</feature>
<gene>
    <name evidence="7" type="ORF">KCU76_g13078</name>
</gene>